<sequence length="434" mass="47617">MTGIVDDEALDASLRAWIEATTGSGITAIQRVSGGAFRTSCRVDLDGAPGAAFLKIDLGSAPRTPFDLRREHELLTRLDGRARTPRTIGWHEGATAMAMHCLPGEARWAGIADEAHRDRIERSFAEALVECHAVDIASLALDHLPPGLTIGEAIRRELDMWEELLDANVADPDPLTLFAFRWLRHRLPADDRPAVLVQGDAGPGNFLFDAERVTGLVDWEMTHLGHPLEDLGCVLARSLVQPMASAERLLSLYRAASGRDWTMDELLYATILVMARFSVPIALALESRHTGMDFGLTNGYFRLSQISLIRLIARAEGLTLDETPPASGPRPAIGFEFDYLRDVLGTIVRPAIDDPYVQYRLDGAIGLIGYLRAALADDAAGPRSDRDELRALYADRIAKGDIAATLQEFLAEALWRETLMKDMLGPLHGGRVKL</sequence>
<dbReference type="CDD" id="cd05154">
    <property type="entry name" value="ACAD10_11_N-like"/>
    <property type="match status" value="1"/>
</dbReference>
<dbReference type="InterPro" id="IPR002575">
    <property type="entry name" value="Aminoglycoside_PTrfase"/>
</dbReference>
<keyword evidence="3" id="KW-1185">Reference proteome</keyword>
<dbReference type="InterPro" id="IPR011009">
    <property type="entry name" value="Kinase-like_dom_sf"/>
</dbReference>
<dbReference type="RefSeq" id="WP_070933541.1">
    <property type="nucleotide sequence ID" value="NZ_MIPT01000001.1"/>
</dbReference>
<evidence type="ECO:0000313" key="2">
    <source>
        <dbReference type="EMBL" id="OHT19606.1"/>
    </source>
</evidence>
<dbReference type="GO" id="GO:0016740">
    <property type="term" value="F:transferase activity"/>
    <property type="evidence" value="ECO:0007669"/>
    <property type="project" value="UniProtKB-KW"/>
</dbReference>
<name>A0A1S1HDM6_9SPHN</name>
<dbReference type="OrthoDB" id="3806873at2"/>
<dbReference type="InterPro" id="IPR051678">
    <property type="entry name" value="AGP_Transferase"/>
</dbReference>
<dbReference type="Gene3D" id="3.90.1200.10">
    <property type="match status" value="1"/>
</dbReference>
<comment type="caution">
    <text evidence="2">The sequence shown here is derived from an EMBL/GenBank/DDBJ whole genome shotgun (WGS) entry which is preliminary data.</text>
</comment>
<dbReference type="EMBL" id="MIPT01000001">
    <property type="protein sequence ID" value="OHT19606.1"/>
    <property type="molecule type" value="Genomic_DNA"/>
</dbReference>
<keyword evidence="2" id="KW-0808">Transferase</keyword>
<dbReference type="SUPFAM" id="SSF56112">
    <property type="entry name" value="Protein kinase-like (PK-like)"/>
    <property type="match status" value="1"/>
</dbReference>
<evidence type="ECO:0000313" key="3">
    <source>
        <dbReference type="Proteomes" id="UP000179467"/>
    </source>
</evidence>
<dbReference type="Proteomes" id="UP000179467">
    <property type="component" value="Unassembled WGS sequence"/>
</dbReference>
<evidence type="ECO:0000259" key="1">
    <source>
        <dbReference type="Pfam" id="PF01636"/>
    </source>
</evidence>
<reference evidence="2 3" key="1">
    <citation type="submission" date="2016-09" db="EMBL/GenBank/DDBJ databases">
        <title>Metabolic pathway, cell adaptation mechanisms and a novel monoxygenase revealed through proteogenomic-transcription analysis of a Sphingomonas haloaromaticamans strain degrading the fungicide ortho-phenylphenol.</title>
        <authorList>
            <person name="Perruchon C."/>
            <person name="Papadopoulou E.S."/>
            <person name="Rousidou C."/>
            <person name="Vasileiadis S."/>
            <person name="Tanou G."/>
            <person name="Amoutzias G."/>
            <person name="Molassiotis A."/>
            <person name="Karpouzas D.G."/>
        </authorList>
    </citation>
    <scope>NUCLEOTIDE SEQUENCE [LARGE SCALE GENOMIC DNA]</scope>
    <source>
        <strain evidence="2 3">P3</strain>
    </source>
</reference>
<accession>A0A1S1HDM6</accession>
<proteinExistence type="predicted"/>
<dbReference type="InterPro" id="IPR041726">
    <property type="entry name" value="ACAD10_11_N"/>
</dbReference>
<gene>
    <name evidence="2" type="ORF">BHE75_01593</name>
</gene>
<dbReference type="AlphaFoldDB" id="A0A1S1HDM6"/>
<protein>
    <submittedName>
        <fullName evidence="2">Phosphotransferase enzyme family protein</fullName>
    </submittedName>
</protein>
<dbReference type="PANTHER" id="PTHR21310">
    <property type="entry name" value="AMINOGLYCOSIDE PHOSPHOTRANSFERASE-RELATED-RELATED"/>
    <property type="match status" value="1"/>
</dbReference>
<organism evidence="2 3">
    <name type="scientific">Edaphosphingomonas haloaromaticamans</name>
    <dbReference type="NCBI Taxonomy" id="653954"/>
    <lineage>
        <taxon>Bacteria</taxon>
        <taxon>Pseudomonadati</taxon>
        <taxon>Pseudomonadota</taxon>
        <taxon>Alphaproteobacteria</taxon>
        <taxon>Sphingomonadales</taxon>
        <taxon>Rhizorhabdaceae</taxon>
        <taxon>Edaphosphingomonas</taxon>
    </lineage>
</organism>
<feature type="domain" description="Aminoglycoside phosphotransferase" evidence="1">
    <location>
        <begin position="29"/>
        <end position="254"/>
    </location>
</feature>
<dbReference type="Pfam" id="PF01636">
    <property type="entry name" value="APH"/>
    <property type="match status" value="1"/>
</dbReference>